<dbReference type="EMBL" id="KB445561">
    <property type="protein sequence ID" value="EMC93093.1"/>
    <property type="molecule type" value="Genomic_DNA"/>
</dbReference>
<accession>M2MNR9</accession>
<protein>
    <recommendedName>
        <fullName evidence="3">Heterokaryon incompatibility domain-containing protein</fullName>
    </recommendedName>
</protein>
<dbReference type="KEGG" id="bcom:BAUCODRAFT_27371"/>
<evidence type="ECO:0008006" key="3">
    <source>
        <dbReference type="Google" id="ProtNLM"/>
    </source>
</evidence>
<dbReference type="GeneID" id="19110558"/>
<evidence type="ECO:0000313" key="2">
    <source>
        <dbReference type="Proteomes" id="UP000011761"/>
    </source>
</evidence>
<evidence type="ECO:0000313" key="1">
    <source>
        <dbReference type="EMBL" id="EMC93093.1"/>
    </source>
</evidence>
<dbReference type="PANTHER" id="PTHR33112">
    <property type="entry name" value="DOMAIN PROTEIN, PUTATIVE-RELATED"/>
    <property type="match status" value="1"/>
</dbReference>
<dbReference type="AlphaFoldDB" id="M2MNR9"/>
<reference evidence="1 2" key="1">
    <citation type="journal article" date="2012" name="PLoS Pathog.">
        <title>Diverse lifestyles and strategies of plant pathogenesis encoded in the genomes of eighteen Dothideomycetes fungi.</title>
        <authorList>
            <person name="Ohm R.A."/>
            <person name="Feau N."/>
            <person name="Henrissat B."/>
            <person name="Schoch C.L."/>
            <person name="Horwitz B.A."/>
            <person name="Barry K.W."/>
            <person name="Condon B.J."/>
            <person name="Copeland A.C."/>
            <person name="Dhillon B."/>
            <person name="Glaser F."/>
            <person name="Hesse C.N."/>
            <person name="Kosti I."/>
            <person name="LaButti K."/>
            <person name="Lindquist E.A."/>
            <person name="Lucas S."/>
            <person name="Salamov A.A."/>
            <person name="Bradshaw R.E."/>
            <person name="Ciuffetti L."/>
            <person name="Hamelin R.C."/>
            <person name="Kema G.H.J."/>
            <person name="Lawrence C."/>
            <person name="Scott J.A."/>
            <person name="Spatafora J.W."/>
            <person name="Turgeon B.G."/>
            <person name="de Wit P.J.G.M."/>
            <person name="Zhong S."/>
            <person name="Goodwin S.B."/>
            <person name="Grigoriev I.V."/>
        </authorList>
    </citation>
    <scope>NUCLEOTIDE SEQUENCE [LARGE SCALE GENOMIC DNA]</scope>
    <source>
        <strain evidence="1 2">UAMH 10762</strain>
    </source>
</reference>
<name>M2MNR9_BAUPA</name>
<dbReference type="OrthoDB" id="3486565at2759"/>
<gene>
    <name evidence="1" type="ORF">BAUCODRAFT_27371</name>
</gene>
<sequence>MQLSHAHEDKFAAIGGIAQRVSELTGDEYIAGLFRRDFIKQLQWYVPYQTDLLRYRPTKWRAPSWSWASLDRGVIYDFRRVGREMVSLVRYDLSHVDLNNPYGAMTAASVTLSGRLIEGSVAMIGFRAGESVLMTLSGRLIEGSVAKIGFRAGESVLRLQFGAIRMEGSIRELSEDVMEGPVLIKPDTTNFDGVGAGSDDAIFLLILGWQWRFGRGPDSGETLSERAVQDCEATTVFPEEDRWADIALSGLVLQRSGPDAYSRCGNFRTYPYSRPSSVEVPQLLRQWTQAREQKILLV</sequence>
<dbReference type="PANTHER" id="PTHR33112:SF16">
    <property type="entry name" value="HETEROKARYON INCOMPATIBILITY DOMAIN-CONTAINING PROTEIN"/>
    <property type="match status" value="1"/>
</dbReference>
<organism evidence="1 2">
    <name type="scientific">Baudoinia panamericana (strain UAMH 10762)</name>
    <name type="common">Angels' share fungus</name>
    <name type="synonym">Baudoinia compniacensis (strain UAMH 10762)</name>
    <dbReference type="NCBI Taxonomy" id="717646"/>
    <lineage>
        <taxon>Eukaryota</taxon>
        <taxon>Fungi</taxon>
        <taxon>Dikarya</taxon>
        <taxon>Ascomycota</taxon>
        <taxon>Pezizomycotina</taxon>
        <taxon>Dothideomycetes</taxon>
        <taxon>Dothideomycetidae</taxon>
        <taxon>Mycosphaerellales</taxon>
        <taxon>Teratosphaeriaceae</taxon>
        <taxon>Baudoinia</taxon>
    </lineage>
</organism>
<keyword evidence="2" id="KW-1185">Reference proteome</keyword>
<proteinExistence type="predicted"/>
<dbReference type="RefSeq" id="XP_007679763.1">
    <property type="nucleotide sequence ID" value="XM_007681573.1"/>
</dbReference>
<dbReference type="Proteomes" id="UP000011761">
    <property type="component" value="Unassembled WGS sequence"/>
</dbReference>
<dbReference type="HOGENOM" id="CLU_933788_0_0_1"/>